<accession>A0ABT7MVY4</accession>
<sequence length="1112" mass="121081">MFEILAEALDAFISETLAPEIGDSDWALVVKLADEAKGINVVGKEYSREDPQVQLRMLTEGITGRVKHGWYPFKGIITHELEAYASLLRAVRNDWAHNKSFDDDAALRALDYSRLLLAAIGQGYAADKVDAIRLDLRRIATGKQDSRALKSSSVVPGASGLAPWRQVLKPRDEVATGNFQSSEFAADLYKVARDPAATSGEYSDPAQFFARTYLTEGLRDLIGRAVKRLAGDANASPVVNLQTNFGGGKSHSMLALWHLAGGLPLSRFPQEAQELLTANGYPAQGITAGRVALVGNHFAPQGETKGDGTRVNTLWGELAWQLGGREAFEIVREHDEKRTNPGGDLHVLLATYAPAVILIDEWVAYARQLYGREDLAGGTFDTQFTFAQSLTEAAKSIPGVLLAISIPASHDGDDSGEVAGAAEEVGGSNGMEALKRLQNVVRRVADQWRPASSDEAYRIVKQRLFESEDAQALAQISATAKAFSEFYQANATEFPKEARDPQYGRRIEQTYPLHPELFDRLYEDWSSLERFQRTRGVLRLMNTVIHALWVGEDQGPLILPGSIPLSVASVNAELTQYLQDSWKAVIDADVDGVNSEPARIDNDKPVLGQRSATKRLARTVFFGAAPTIGTAHKGIDTQRVFIGTAVPGDVVGNFHSALTQLGDRTTYYYSSAGKHWYDTQANITRRAKDAADALHPEDVWAEIVRRLRAEERARSDFAGVHVGPTDSGDIPDTDQARLVILHPRYPHRRKKDDSPARVFAQQATERRGTANRANRNMVVFLAPDEERLAELDQAARAFLAWKEIVDKSNELNLTPQQLAQATDKRDQFGRTVDDRLALTYQWVLNPVAPDPGSPFELEEVKADGQAGSLAERVAKKLGGAGAYSTQHAARSIRLALDTKVPAAWSTGHITVGDLWSLYAQYPYMPRLRSREVLIDAVDNQPLLWQSESFALADGCDEATKHYSGLWLPGESGRAPVTDATLIVKPALAEAQRAKDVATIATPGGATASGADTPAGGTSFAGGATITVAPLPTKKPAVTRYVGSAPISAERYSADFAKIATEVLANLAASGAKLTISLSVDAIHPDGFTEQQLRTIRENATTLKFTTNEFEAE</sequence>
<keyword evidence="3" id="KW-1185">Reference proteome</keyword>
<reference evidence="2 3" key="1">
    <citation type="submission" date="2023-06" db="EMBL/GenBank/DDBJ databases">
        <title>Microbacterium sp. nov., isolated from a waste landfill.</title>
        <authorList>
            <person name="Wen W."/>
        </authorList>
    </citation>
    <scope>NUCLEOTIDE SEQUENCE [LARGE SCALE GENOMIC DNA]</scope>
    <source>
        <strain evidence="2 3">ASV49</strain>
    </source>
</reference>
<evidence type="ECO:0000313" key="3">
    <source>
        <dbReference type="Proteomes" id="UP001235064"/>
    </source>
</evidence>
<dbReference type="Proteomes" id="UP001235064">
    <property type="component" value="Unassembled WGS sequence"/>
</dbReference>
<dbReference type="RefSeq" id="WP_286287166.1">
    <property type="nucleotide sequence ID" value="NZ_JASXSZ010000001.1"/>
</dbReference>
<evidence type="ECO:0000313" key="2">
    <source>
        <dbReference type="EMBL" id="MDL9978601.1"/>
    </source>
</evidence>
<gene>
    <name evidence="2" type="ORF">QSV35_04595</name>
</gene>
<dbReference type="EMBL" id="JASXSZ010000001">
    <property type="protein sequence ID" value="MDL9978601.1"/>
    <property type="molecule type" value="Genomic_DNA"/>
</dbReference>
<name>A0ABT7MVY4_9MICO</name>
<comment type="caution">
    <text evidence="2">The sequence shown here is derived from an EMBL/GenBank/DDBJ whole genome shotgun (WGS) entry which is preliminary data.</text>
</comment>
<organism evidence="2 3">
    <name type="scientific">Microbacterium candidum</name>
    <dbReference type="NCBI Taxonomy" id="3041922"/>
    <lineage>
        <taxon>Bacteria</taxon>
        <taxon>Bacillati</taxon>
        <taxon>Actinomycetota</taxon>
        <taxon>Actinomycetes</taxon>
        <taxon>Micrococcales</taxon>
        <taxon>Microbacteriaceae</taxon>
        <taxon>Microbacterium</taxon>
    </lineage>
</organism>
<dbReference type="Pfam" id="PF18731">
    <property type="entry name" value="HEPN_Swt1"/>
    <property type="match status" value="1"/>
</dbReference>
<dbReference type="Pfam" id="PF04465">
    <property type="entry name" value="DUF499"/>
    <property type="match status" value="1"/>
</dbReference>
<feature type="domain" description="Swt1-like HEPN" evidence="1">
    <location>
        <begin position="1"/>
        <end position="121"/>
    </location>
</feature>
<evidence type="ECO:0000259" key="1">
    <source>
        <dbReference type="Pfam" id="PF18731"/>
    </source>
</evidence>
<dbReference type="InterPro" id="IPR041650">
    <property type="entry name" value="HEPN_Swt1"/>
</dbReference>
<protein>
    <submittedName>
        <fullName evidence="2">DUF499 domain-containing protein</fullName>
    </submittedName>
</protein>
<dbReference type="InterPro" id="IPR007555">
    <property type="entry name" value="DUF499"/>
</dbReference>
<proteinExistence type="predicted"/>